<comment type="cofactor">
    <cofactor evidence="8">
        <name>a divalent metal cation</name>
        <dbReference type="ChEBI" id="CHEBI:60240"/>
    </cofactor>
    <text evidence="8">Binds 2 divalent metal cations per subunit. Site 1 may preferentially bind zinc ions, while site 2 has a preference for magnesium and/or manganese ions.</text>
</comment>
<evidence type="ECO:0000256" key="1">
    <source>
        <dbReference type="ARBA" id="ARBA00007648"/>
    </source>
</evidence>
<evidence type="ECO:0000256" key="9">
    <source>
        <dbReference type="SAM" id="MobiDB-lite"/>
    </source>
</evidence>
<feature type="binding site" evidence="6">
    <location>
        <position position="724"/>
    </location>
    <ligand>
        <name>AMP</name>
        <dbReference type="ChEBI" id="CHEBI:456215"/>
    </ligand>
</feature>
<feature type="compositionally biased region" description="Basic and acidic residues" evidence="9">
    <location>
        <begin position="1044"/>
        <end position="1072"/>
    </location>
</feature>
<evidence type="ECO:0000259" key="10">
    <source>
        <dbReference type="PROSITE" id="PS51845"/>
    </source>
</evidence>
<feature type="binding site" evidence="6">
    <location>
        <begin position="521"/>
        <end position="525"/>
    </location>
    <ligand>
        <name>AMP</name>
        <dbReference type="ChEBI" id="CHEBI:456215"/>
    </ligand>
</feature>
<dbReference type="SMART" id="SM00065">
    <property type="entry name" value="GAF"/>
    <property type="match status" value="2"/>
</dbReference>
<proteinExistence type="inferred from homology"/>
<feature type="binding site" evidence="6">
    <location>
        <position position="562"/>
    </location>
    <ligand>
        <name>AMP</name>
        <dbReference type="ChEBI" id="CHEBI:456215"/>
    </ligand>
</feature>
<dbReference type="Gene3D" id="3.30.450.40">
    <property type="match status" value="2"/>
</dbReference>
<dbReference type="PROSITE" id="PS00126">
    <property type="entry name" value="PDEASE_I_1"/>
    <property type="match status" value="1"/>
</dbReference>
<feature type="region of interest" description="Disordered" evidence="9">
    <location>
        <begin position="1019"/>
        <end position="1092"/>
    </location>
</feature>
<dbReference type="InterPro" id="IPR029016">
    <property type="entry name" value="GAF-like_dom_sf"/>
</dbReference>
<evidence type="ECO:0000256" key="8">
    <source>
        <dbReference type="RuleBase" id="RU363067"/>
    </source>
</evidence>
<dbReference type="RefSeq" id="XP_029650745.1">
    <property type="nucleotide sequence ID" value="XM_029794885.1"/>
</dbReference>
<dbReference type="SUPFAM" id="SSF55781">
    <property type="entry name" value="GAF domain-like"/>
    <property type="match status" value="2"/>
</dbReference>
<dbReference type="SMART" id="SM00471">
    <property type="entry name" value="HDc"/>
    <property type="match status" value="1"/>
</dbReference>
<dbReference type="PANTHER" id="PTHR11347">
    <property type="entry name" value="CYCLIC NUCLEOTIDE PHOSPHODIESTERASE"/>
    <property type="match status" value="1"/>
</dbReference>
<dbReference type="InterPro" id="IPR003018">
    <property type="entry name" value="GAF"/>
</dbReference>
<dbReference type="EC" id="3.1.4.-" evidence="8"/>
<dbReference type="InterPro" id="IPR002073">
    <property type="entry name" value="PDEase_catalytic_dom"/>
</dbReference>
<keyword evidence="4 8" id="KW-0378">Hydrolase</keyword>
<keyword evidence="3 7" id="KW-0479">Metal-binding</keyword>
<accession>A0A6P7TL03</accession>
<feature type="binding site" evidence="7">
    <location>
        <position position="672"/>
    </location>
    <ligand>
        <name>Zn(2+)</name>
        <dbReference type="ChEBI" id="CHEBI:29105"/>
        <label>1</label>
    </ligand>
</feature>
<dbReference type="InterPro" id="IPR003607">
    <property type="entry name" value="HD/PDEase_dom"/>
</dbReference>
<evidence type="ECO:0000313" key="12">
    <source>
        <dbReference type="RefSeq" id="XP_029650745.1"/>
    </source>
</evidence>
<keyword evidence="11" id="KW-1185">Reference proteome</keyword>
<evidence type="ECO:0000313" key="11">
    <source>
        <dbReference type="Proteomes" id="UP000515154"/>
    </source>
</evidence>
<dbReference type="Pfam" id="PF00233">
    <property type="entry name" value="PDEase_I"/>
    <property type="match status" value="1"/>
</dbReference>
<dbReference type="PRINTS" id="PR00387">
    <property type="entry name" value="PDIESTERASE1"/>
</dbReference>
<evidence type="ECO:0000256" key="2">
    <source>
        <dbReference type="ARBA" id="ARBA00022535"/>
    </source>
</evidence>
<dbReference type="Proteomes" id="UP000515154">
    <property type="component" value="Linkage group LG24"/>
</dbReference>
<evidence type="ECO:0000256" key="4">
    <source>
        <dbReference type="ARBA" id="ARBA00022801"/>
    </source>
</evidence>
<dbReference type="InterPro" id="IPR023174">
    <property type="entry name" value="PDEase_CS"/>
</dbReference>
<feature type="binding site" evidence="7">
    <location>
        <position position="525"/>
    </location>
    <ligand>
        <name>Zn(2+)</name>
        <dbReference type="ChEBI" id="CHEBI:29105"/>
        <label>1</label>
    </ligand>
</feature>
<feature type="active site" description="Proton donor" evidence="5">
    <location>
        <position position="521"/>
    </location>
</feature>
<dbReference type="GO" id="GO:0046872">
    <property type="term" value="F:metal ion binding"/>
    <property type="evidence" value="ECO:0007669"/>
    <property type="project" value="UniProtKB-KW"/>
</dbReference>
<evidence type="ECO:0000256" key="6">
    <source>
        <dbReference type="PIRSR" id="PIRSR623088-2"/>
    </source>
</evidence>
<dbReference type="InterPro" id="IPR036971">
    <property type="entry name" value="PDEase_catalytic_dom_sf"/>
</dbReference>
<feature type="binding site" evidence="7">
    <location>
        <position position="562"/>
    </location>
    <ligand>
        <name>Zn(2+)</name>
        <dbReference type="ChEBI" id="CHEBI:29105"/>
        <label>1</label>
    </ligand>
</feature>
<evidence type="ECO:0000256" key="7">
    <source>
        <dbReference type="PIRSR" id="PIRSR623088-3"/>
    </source>
</evidence>
<gene>
    <name evidence="12" type="primary">LOC115224084</name>
</gene>
<dbReference type="GO" id="GO:0007165">
    <property type="term" value="P:signal transduction"/>
    <property type="evidence" value="ECO:0007669"/>
    <property type="project" value="InterPro"/>
</dbReference>
<dbReference type="SUPFAM" id="SSF109604">
    <property type="entry name" value="HD-domain/PDEase-like"/>
    <property type="match status" value="1"/>
</dbReference>
<organism evidence="11 12">
    <name type="scientific">Octopus sinensis</name>
    <name type="common">East Asian common octopus</name>
    <dbReference type="NCBI Taxonomy" id="2607531"/>
    <lineage>
        <taxon>Eukaryota</taxon>
        <taxon>Metazoa</taxon>
        <taxon>Spiralia</taxon>
        <taxon>Lophotrochozoa</taxon>
        <taxon>Mollusca</taxon>
        <taxon>Cephalopoda</taxon>
        <taxon>Coleoidea</taxon>
        <taxon>Octopodiformes</taxon>
        <taxon>Octopoda</taxon>
        <taxon>Incirrata</taxon>
        <taxon>Octopodidae</taxon>
        <taxon>Octopus</taxon>
    </lineage>
</organism>
<dbReference type="KEGG" id="osn:115224084"/>
<feature type="binding site" evidence="7">
    <location>
        <position position="562"/>
    </location>
    <ligand>
        <name>Zn(2+)</name>
        <dbReference type="ChEBI" id="CHEBI:29105"/>
        <label>2</label>
    </ligand>
</feature>
<feature type="compositionally biased region" description="Basic and acidic residues" evidence="9">
    <location>
        <begin position="1025"/>
        <end position="1037"/>
    </location>
</feature>
<dbReference type="AlphaFoldDB" id="A0A6P7TL03"/>
<dbReference type="FunFam" id="1.10.1300.10:FF:000003">
    <property type="entry name" value="Phosphodiesterase"/>
    <property type="match status" value="1"/>
</dbReference>
<name>A0A6P7TL03_9MOLL</name>
<feature type="binding site" evidence="6">
    <location>
        <position position="672"/>
    </location>
    <ligand>
        <name>AMP</name>
        <dbReference type="ChEBI" id="CHEBI:456215"/>
    </ligand>
</feature>
<evidence type="ECO:0000256" key="3">
    <source>
        <dbReference type="ARBA" id="ARBA00022723"/>
    </source>
</evidence>
<feature type="compositionally biased region" description="Basic residues" evidence="9">
    <location>
        <begin position="1073"/>
        <end position="1083"/>
    </location>
</feature>
<dbReference type="Gene3D" id="1.10.1300.10">
    <property type="entry name" value="3'5'-cyclic nucleotide phosphodiesterase, catalytic domain"/>
    <property type="match status" value="1"/>
</dbReference>
<dbReference type="GO" id="GO:0004114">
    <property type="term" value="F:3',5'-cyclic-nucleotide phosphodiesterase activity"/>
    <property type="evidence" value="ECO:0007669"/>
    <property type="project" value="InterPro"/>
</dbReference>
<evidence type="ECO:0000256" key="5">
    <source>
        <dbReference type="PIRSR" id="PIRSR623088-1"/>
    </source>
</evidence>
<comment type="similarity">
    <text evidence="1 8">Belongs to the cyclic nucleotide phosphodiesterase family.</text>
</comment>
<feature type="binding site" evidence="7">
    <location>
        <position position="561"/>
    </location>
    <ligand>
        <name>Zn(2+)</name>
        <dbReference type="ChEBI" id="CHEBI:29105"/>
        <label>1</label>
    </ligand>
</feature>
<dbReference type="Pfam" id="PF01590">
    <property type="entry name" value="GAF"/>
    <property type="match status" value="1"/>
</dbReference>
<keyword evidence="2" id="KW-0140">cGMP</keyword>
<dbReference type="InterPro" id="IPR023088">
    <property type="entry name" value="PDEase"/>
</dbReference>
<feature type="region of interest" description="Disordered" evidence="9">
    <location>
        <begin position="985"/>
        <end position="1006"/>
    </location>
</feature>
<reference evidence="12" key="1">
    <citation type="submission" date="2025-08" db="UniProtKB">
        <authorList>
            <consortium name="RefSeq"/>
        </authorList>
    </citation>
    <scope>IDENTIFICATION</scope>
</reference>
<protein>
    <recommendedName>
        <fullName evidence="8">Phosphodiesterase</fullName>
        <ecNumber evidence="8">3.1.4.-</ecNumber>
    </recommendedName>
</protein>
<sequence>MDDLQQDEVENFLQNNPDFVRKWQSRHSTEDVKGESLKCTLKVPGETGYSATTSDTVLQEVKSKSRGYTSVVTENEIYREFVKDTVFEVNVDKQCHKILQNACIILDCERASLFLLHGTAKKLHLVSKLFDVTATSVMEDTIHNEENAIRIPFGKGIVGYVAEYSCLLNIKDAYEDERFLHEIDKSTGFCTKSILSVPIKDRDGVVIGVAQALNKKHDRYFDSNDEIIFQNFLSFCGISIINERLLEISQVEFKRHKLLLKLAKFVLKEQINFRKLISEILRHAMDMLDCSKISVYLTENRMDAASPTTSSKVFQLLKDEEEVQEVPLDPKYIIPVDQNLKSINIIDIIRLQSESRETLITVEGDVGRWLLCMTITNATSEVVGCIIFVRHSKDVFDQSDINLMETFALICGISIHNCRIYERSVRMLAQRETLNQLLAYHTTCDRSLIEPFLQEEPGSSEEYHIYSYNFDESCFTDDETIHLCVRMLLEKNALILLNLPIDILYRFILTAKKNYRLNIYHNWRHAVNVMQAMFCILTTGQMQLYFTEFEQIYLLIAALVHDLDHRGKNNAFQVKTSSPFATLYSSSVLEYHHIDRTFMILNTTETNLFQNISDTNYKYGLKVIEKAILATDLQTYFREREVFKEKIESGDKMFDTRESIELLMRILMTAADLSAITKPWEIQKAVAVKVAAEFYEQGDEEKGLNQEVVALMDRENRYKLPGMQVAFIDDICIPLYQLLCKLQDGLMPLYEGVLQNRIHWSNINDNLEDFDIDFEMQKVYSDFALSLVFEADTISTPPSEHDKIINTSICTQTNLIFPKIKEIKEYREESSQTADFEEGFQRSTSVIGLLGSIIVLETVKETHSPKLLSVEVDECKDTKSKGIQTIVLRRSQTARYERRYGYVSSNLVPTNSTAWDVANLELSDFIQPTKSSPVKSKSVGYALESRIRKPRQTFSFYESQGQVKTEEAWSLKFRNDSIMPKMTIQHPSKRESMFSEGTEGRSSMSEPFNTLFPAFSSTNVSYSERGSRGPEEEKGKNEQQSSEIFKKRDSYGMSAEEKERIASTARRELNQERKRKCVRKIPRSRPSSIVSKRQDTIHHFRKWMCTIS</sequence>
<feature type="domain" description="PDEase" evidence="10">
    <location>
        <begin position="445"/>
        <end position="767"/>
    </location>
</feature>
<dbReference type="PROSITE" id="PS51845">
    <property type="entry name" value="PDEASE_I_2"/>
    <property type="match status" value="1"/>
</dbReference>
<dbReference type="CDD" id="cd00077">
    <property type="entry name" value="HDc"/>
    <property type="match status" value="1"/>
</dbReference>